<comment type="caution">
    <text evidence="1">The sequence shown here is derived from an EMBL/GenBank/DDBJ whole genome shotgun (WGS) entry which is preliminary data.</text>
</comment>
<dbReference type="OrthoDB" id="1925699at2759"/>
<evidence type="ECO:0000313" key="1">
    <source>
        <dbReference type="EMBL" id="KAF7992879.1"/>
    </source>
</evidence>
<evidence type="ECO:0000313" key="2">
    <source>
        <dbReference type="Proteomes" id="UP000639338"/>
    </source>
</evidence>
<name>A0A835CQH7_APHGI</name>
<sequence>MSDEIELLEISLPPLEELAPPLSGFPAPSEYHDADEENIFKNNLARKSKQKENQHITISQYNSLGYRWVSTNTREALPSTALLGGIDADGSNIYVARAYHGGDLLPAKYVPHRHEAYVAFGGAEHHVESFEILCHKEIHWHPASDGEVPSDAVPTGNTSDGETLYTGRAEHNGTLTIGKVHPSHGVCYIPFDGEEHAHKQYEVLVFH</sequence>
<dbReference type="EMBL" id="JACMRX010000003">
    <property type="protein sequence ID" value="KAF7992879.1"/>
    <property type="molecule type" value="Genomic_DNA"/>
</dbReference>
<reference evidence="1 2" key="1">
    <citation type="submission" date="2020-08" db="EMBL/GenBank/DDBJ databases">
        <title>Aphidius gifuensis genome sequencing and assembly.</title>
        <authorList>
            <person name="Du Z."/>
        </authorList>
    </citation>
    <scope>NUCLEOTIDE SEQUENCE [LARGE SCALE GENOMIC DNA]</scope>
    <source>
        <strain evidence="1">YNYX2018</strain>
        <tissue evidence="1">Adults</tissue>
    </source>
</reference>
<dbReference type="PANTHER" id="PTHR31649:SF10">
    <property type="entry name" value="IP19903P-RELATED"/>
    <property type="match status" value="1"/>
</dbReference>
<dbReference type="InterPro" id="IPR006616">
    <property type="entry name" value="DM9_repeat"/>
</dbReference>
<dbReference type="AlphaFoldDB" id="A0A835CQH7"/>
<dbReference type="Pfam" id="PF11901">
    <property type="entry name" value="DM9"/>
    <property type="match status" value="1"/>
</dbReference>
<protein>
    <submittedName>
        <fullName evidence="1">Uncharacterized protein</fullName>
    </submittedName>
</protein>
<organism evidence="1 2">
    <name type="scientific">Aphidius gifuensis</name>
    <name type="common">Parasitoid wasp</name>
    <dbReference type="NCBI Taxonomy" id="684658"/>
    <lineage>
        <taxon>Eukaryota</taxon>
        <taxon>Metazoa</taxon>
        <taxon>Ecdysozoa</taxon>
        <taxon>Arthropoda</taxon>
        <taxon>Hexapoda</taxon>
        <taxon>Insecta</taxon>
        <taxon>Pterygota</taxon>
        <taxon>Neoptera</taxon>
        <taxon>Endopterygota</taxon>
        <taxon>Hymenoptera</taxon>
        <taxon>Apocrita</taxon>
        <taxon>Ichneumonoidea</taxon>
        <taxon>Braconidae</taxon>
        <taxon>Aphidiinae</taxon>
        <taxon>Aphidius</taxon>
    </lineage>
</organism>
<accession>A0A835CQH7</accession>
<dbReference type="PANTHER" id="PTHR31649">
    <property type="entry name" value="AGAP009604-PA"/>
    <property type="match status" value="1"/>
</dbReference>
<dbReference type="Proteomes" id="UP000639338">
    <property type="component" value="Unassembled WGS sequence"/>
</dbReference>
<dbReference type="SMART" id="SM00696">
    <property type="entry name" value="DM9"/>
    <property type="match status" value="2"/>
</dbReference>
<gene>
    <name evidence="1" type="ORF">HCN44_005223</name>
</gene>
<proteinExistence type="predicted"/>
<keyword evidence="2" id="KW-1185">Reference proteome</keyword>